<feature type="domain" description="4'-phosphopantetheinyl transferase N-terminal" evidence="4">
    <location>
        <begin position="29"/>
        <end position="108"/>
    </location>
</feature>
<dbReference type="InterPro" id="IPR055066">
    <property type="entry name" value="AASDHPPT_N"/>
</dbReference>
<gene>
    <name evidence="5" type="ORF">OMP40_12960</name>
</gene>
<comment type="similarity">
    <text evidence="1">Belongs to the P-Pant transferase superfamily. Gsp/Sfp/HetI/AcpT family.</text>
</comment>
<sequence>MSEACEAVWMRLPDGEDESELAPLRKLLFDEEEQAAYARYRLSRNRIEYLAGRLLVKNRLARMLGMPPSAIRLIKASGGKLYAAAEPELAQRLGLYFNLTHADGLAACAFGRVDALGIDVARCGTEHLALTDQLFLPEESVYIREARDERESADRFGMLWSRKEAAMKARGTGLALAPLDCPVPVGTGLAEDWHYRWHTAQVGDRHWLTVAVGRAEDRDSIVTFAETSWAGEVGVLKSFA</sequence>
<dbReference type="GO" id="GO:0000287">
    <property type="term" value="F:magnesium ion binding"/>
    <property type="evidence" value="ECO:0007669"/>
    <property type="project" value="InterPro"/>
</dbReference>
<dbReference type="RefSeq" id="WP_277531834.1">
    <property type="nucleotide sequence ID" value="NZ_JAPDIA010000003.1"/>
</dbReference>
<evidence type="ECO:0000256" key="1">
    <source>
        <dbReference type="ARBA" id="ARBA00010990"/>
    </source>
</evidence>
<evidence type="ECO:0000313" key="6">
    <source>
        <dbReference type="Proteomes" id="UP001153404"/>
    </source>
</evidence>
<dbReference type="EMBL" id="JAPDIA010000003">
    <property type="protein sequence ID" value="MDG0810155.1"/>
    <property type="molecule type" value="Genomic_DNA"/>
</dbReference>
<dbReference type="GO" id="GO:0008897">
    <property type="term" value="F:holo-[acyl-carrier-protein] synthase activity"/>
    <property type="evidence" value="ECO:0007669"/>
    <property type="project" value="InterPro"/>
</dbReference>
<dbReference type="InterPro" id="IPR050559">
    <property type="entry name" value="P-Pant_transferase_sf"/>
</dbReference>
<dbReference type="SUPFAM" id="SSF56214">
    <property type="entry name" value="4'-phosphopantetheinyl transferase"/>
    <property type="match status" value="2"/>
</dbReference>
<comment type="caution">
    <text evidence="5">The sequence shown here is derived from an EMBL/GenBank/DDBJ whole genome shotgun (WGS) entry which is preliminary data.</text>
</comment>
<dbReference type="Gene3D" id="3.90.470.20">
    <property type="entry name" value="4'-phosphopantetheinyl transferase domain"/>
    <property type="match status" value="1"/>
</dbReference>
<dbReference type="Pfam" id="PF01648">
    <property type="entry name" value="ACPS"/>
    <property type="match status" value="1"/>
</dbReference>
<dbReference type="PANTHER" id="PTHR12215">
    <property type="entry name" value="PHOSPHOPANTETHEINE TRANSFERASE"/>
    <property type="match status" value="1"/>
</dbReference>
<evidence type="ECO:0000259" key="4">
    <source>
        <dbReference type="Pfam" id="PF22624"/>
    </source>
</evidence>
<dbReference type="GO" id="GO:0019878">
    <property type="term" value="P:lysine biosynthetic process via aminoadipic acid"/>
    <property type="evidence" value="ECO:0007669"/>
    <property type="project" value="TreeGrafter"/>
</dbReference>
<evidence type="ECO:0000313" key="5">
    <source>
        <dbReference type="EMBL" id="MDG0810155.1"/>
    </source>
</evidence>
<protein>
    <submittedName>
        <fullName evidence="5">4'-phosphopantetheinyl transferase superfamily protein</fullName>
    </submittedName>
</protein>
<dbReference type="Pfam" id="PF22624">
    <property type="entry name" value="AASDHPPT_N"/>
    <property type="match status" value="1"/>
</dbReference>
<feature type="domain" description="4'-phosphopantetheinyl transferase" evidence="3">
    <location>
        <begin position="116"/>
        <end position="180"/>
    </location>
</feature>
<dbReference type="InterPro" id="IPR037143">
    <property type="entry name" value="4-PPantetheinyl_Trfase_dom_sf"/>
</dbReference>
<dbReference type="GO" id="GO:0005829">
    <property type="term" value="C:cytosol"/>
    <property type="evidence" value="ECO:0007669"/>
    <property type="project" value="TreeGrafter"/>
</dbReference>
<evidence type="ECO:0000256" key="2">
    <source>
        <dbReference type="ARBA" id="ARBA00022679"/>
    </source>
</evidence>
<keyword evidence="6" id="KW-1185">Reference proteome</keyword>
<dbReference type="PANTHER" id="PTHR12215:SF10">
    <property type="entry name" value="L-AMINOADIPATE-SEMIALDEHYDE DEHYDROGENASE-PHOSPHOPANTETHEINYL TRANSFERASE"/>
    <property type="match status" value="1"/>
</dbReference>
<dbReference type="AlphaFoldDB" id="A0A9X4KSQ9"/>
<keyword evidence="2 5" id="KW-0808">Transferase</keyword>
<dbReference type="InterPro" id="IPR008278">
    <property type="entry name" value="4-PPantetheinyl_Trfase_dom"/>
</dbReference>
<accession>A0A9X4KSQ9</accession>
<reference evidence="5" key="1">
    <citation type="submission" date="2022-10" db="EMBL/GenBank/DDBJ databases">
        <title>Comparative genomic analysis of Cohnella hashimotonis sp. nov., isolated from the International Space Station.</title>
        <authorList>
            <person name="Simpson A."/>
            <person name="Venkateswaran K."/>
        </authorList>
    </citation>
    <scope>NUCLEOTIDE SEQUENCE</scope>
    <source>
        <strain evidence="5">DSM 28161</strain>
    </source>
</reference>
<name>A0A9X4KSQ9_9BACL</name>
<evidence type="ECO:0000259" key="3">
    <source>
        <dbReference type="Pfam" id="PF01648"/>
    </source>
</evidence>
<organism evidence="5 6">
    <name type="scientific">Cohnella rhizosphaerae</name>
    <dbReference type="NCBI Taxonomy" id="1457232"/>
    <lineage>
        <taxon>Bacteria</taxon>
        <taxon>Bacillati</taxon>
        <taxon>Bacillota</taxon>
        <taxon>Bacilli</taxon>
        <taxon>Bacillales</taxon>
        <taxon>Paenibacillaceae</taxon>
        <taxon>Cohnella</taxon>
    </lineage>
</organism>
<proteinExistence type="inferred from homology"/>
<dbReference type="Proteomes" id="UP001153404">
    <property type="component" value="Unassembled WGS sequence"/>
</dbReference>